<evidence type="ECO:0000313" key="1">
    <source>
        <dbReference type="EMBL" id="KAI3367897.1"/>
    </source>
</evidence>
<keyword evidence="2" id="KW-1185">Reference proteome</keyword>
<proteinExistence type="predicted"/>
<sequence>CVVRRRGAGQGQAQAQQWLMYGFWRGNTAQAMRECGNVRMARCLLGPAHSALCLEAAFLLVVPALPARACGFSAGNPSPEVVVVRMGQTNRHLQAPAGWGEKKTTLVIWRVGPGGSDHPSHRPGAACRTAQVNFSSGQQPLSGSPMWFHLDRQGLQLQSADSLSGRRAGALQGKAPLTASAAGSITHIMAHTSSLATGRCIRWGQGCGHWSSQAWRVVLNTREKWGTFLPTTSYPVPPGKPQLTTGALGNETEETAGQARAARQPTPRRKKQRVGPFGGLVVGADGGWWRSTAARSPHRSGICVMASNSIFDSFSNYSSSLLRGGTFGLCGEETETKLQENKGQESLNPPVQSESISNRDYLMTSQVALTQTVVMHIPVEPPTTRRFTPPSTSFPCSKLGDGNGAMATAGPLRSRPDTRNVVDVLADHAGELVRTDSPNFLCSVLPSHWRCNKTLPISVLYIMGAGCGRGSLGDVPDGTLVTVMAGNDENYSAELRNASAVMKNQVARFNDLRFVGRSGRGKSFTLTITVFTGPPQVATYHRAIKVTVDGPREPRRHRVKIEDPQKMQFSDRLSEIERYQRSMRIGPVNNNPRPIHQTHLSSAPALWQEQMDTPTLKTCKVEEDLRPWPGTTELFQQRTTFPSLSPLTDPRFSDPRMHYPGAFPYSTNTSSTGISGLSMSASSRYHTYLPPPYSNNQSQNFQSNSYLYYGTGSGSYQFSMVAPGNTGGERSPTRLLSCSGATGAGGTNSLMNPGLSSQSESVEADGSHSNSPSSMSASGRLDESVWRPY</sequence>
<dbReference type="EMBL" id="CM041539">
    <property type="protein sequence ID" value="KAI3367897.1"/>
    <property type="molecule type" value="Genomic_DNA"/>
</dbReference>
<dbReference type="Proteomes" id="UP000831701">
    <property type="component" value="Chromosome 9"/>
</dbReference>
<comment type="caution">
    <text evidence="1">The sequence shown here is derived from an EMBL/GenBank/DDBJ whole genome shotgun (WGS) entry which is preliminary data.</text>
</comment>
<organism evidence="1 2">
    <name type="scientific">Scortum barcoo</name>
    <name type="common">barcoo grunter</name>
    <dbReference type="NCBI Taxonomy" id="214431"/>
    <lineage>
        <taxon>Eukaryota</taxon>
        <taxon>Metazoa</taxon>
        <taxon>Chordata</taxon>
        <taxon>Craniata</taxon>
        <taxon>Vertebrata</taxon>
        <taxon>Euteleostomi</taxon>
        <taxon>Actinopterygii</taxon>
        <taxon>Neopterygii</taxon>
        <taxon>Teleostei</taxon>
        <taxon>Neoteleostei</taxon>
        <taxon>Acanthomorphata</taxon>
        <taxon>Eupercaria</taxon>
        <taxon>Centrarchiformes</taxon>
        <taxon>Terapontoidei</taxon>
        <taxon>Terapontidae</taxon>
        <taxon>Scortum</taxon>
    </lineage>
</organism>
<accession>A0ACB8WKV4</accession>
<protein>
    <submittedName>
        <fullName evidence="1">Uncharacterized protein</fullName>
    </submittedName>
</protein>
<evidence type="ECO:0000313" key="2">
    <source>
        <dbReference type="Proteomes" id="UP000831701"/>
    </source>
</evidence>
<feature type="non-terminal residue" evidence="1">
    <location>
        <position position="1"/>
    </location>
</feature>
<reference evidence="1" key="1">
    <citation type="submission" date="2022-04" db="EMBL/GenBank/DDBJ databases">
        <title>Jade perch genome.</title>
        <authorList>
            <person name="Chao B."/>
        </authorList>
    </citation>
    <scope>NUCLEOTIDE SEQUENCE</scope>
    <source>
        <strain evidence="1">CB-2022</strain>
    </source>
</reference>
<gene>
    <name evidence="1" type="ORF">L3Q82_026720</name>
</gene>
<name>A0ACB8WKV4_9TELE</name>